<protein>
    <recommendedName>
        <fullName evidence="2">UDP-N-acetylglucosamine 2-epimerase domain-containing protein</fullName>
    </recommendedName>
</protein>
<gene>
    <name evidence="1" type="ORF">METZ01_LOCUS336312</name>
</gene>
<dbReference type="EMBL" id="UINC01113685">
    <property type="protein sequence ID" value="SVC83458.1"/>
    <property type="molecule type" value="Genomic_DNA"/>
</dbReference>
<feature type="non-terminal residue" evidence="1">
    <location>
        <position position="1"/>
    </location>
</feature>
<dbReference type="AlphaFoldDB" id="A0A382QEV2"/>
<organism evidence="1">
    <name type="scientific">marine metagenome</name>
    <dbReference type="NCBI Taxonomy" id="408172"/>
    <lineage>
        <taxon>unclassified sequences</taxon>
        <taxon>metagenomes</taxon>
        <taxon>ecological metagenomes</taxon>
    </lineage>
</organism>
<evidence type="ECO:0008006" key="2">
    <source>
        <dbReference type="Google" id="ProtNLM"/>
    </source>
</evidence>
<evidence type="ECO:0000313" key="1">
    <source>
        <dbReference type="EMBL" id="SVC83458.1"/>
    </source>
</evidence>
<proteinExistence type="predicted"/>
<accession>A0A382QEV2</accession>
<sequence>GYQNVGVLEKVYRLSYLDGVEPTCQEEYALIATGLHDGDLLVKTLLPLVKENNTITFYLKPHPRSDKRYLDSIPDISNLIIVEKPIEELLKIVGQIYVTYSSVGVEGRRLGIPVSLVKIPGKICWSKLLDYPEHRGQSG</sequence>
<name>A0A382QEV2_9ZZZZ</name>
<reference evidence="1" key="1">
    <citation type="submission" date="2018-05" db="EMBL/GenBank/DDBJ databases">
        <authorList>
            <person name="Lanie J.A."/>
            <person name="Ng W.-L."/>
            <person name="Kazmierczak K.M."/>
            <person name="Andrzejewski T.M."/>
            <person name="Davidsen T.M."/>
            <person name="Wayne K.J."/>
            <person name="Tettelin H."/>
            <person name="Glass J.I."/>
            <person name="Rusch D."/>
            <person name="Podicherti R."/>
            <person name="Tsui H.-C.T."/>
            <person name="Winkler M.E."/>
        </authorList>
    </citation>
    <scope>NUCLEOTIDE SEQUENCE</scope>
</reference>